<reference evidence="1 2" key="1">
    <citation type="journal article" date="2013" name="PLoS ONE">
        <title>Sequence Divergence and Conservation in Genomes ofHelicobacter cetorum Strains from a Dolphin and a Whale.</title>
        <authorList>
            <person name="Kersulyte D."/>
            <person name="Rossi M."/>
            <person name="Berg D.E."/>
        </authorList>
    </citation>
    <scope>NUCLEOTIDE SEQUENCE [LARGE SCALE GENOMIC DNA]</scope>
    <source>
        <strain evidence="1 2">MIT 99-5656</strain>
    </source>
</reference>
<keyword evidence="2" id="KW-1185">Reference proteome</keyword>
<dbReference type="RefSeq" id="WP_014659586.1">
    <property type="nucleotide sequence ID" value="NC_017735.1"/>
</dbReference>
<accession>I0ET29</accession>
<dbReference type="KEGG" id="hcm:HCD_05480"/>
<sequence>MDVLVDFITRYENKKFLSSLGSFIGLRGLYSNYDFLKQSKNTGNVDLITRINYRHKHPKYSVGVTLPLIQKSIRATYEDMNNTLKSVSLKEGISHFNVFF</sequence>
<gene>
    <name evidence="1" type="ordered locus">HCD_05480</name>
</gene>
<dbReference type="Proteomes" id="UP000005013">
    <property type="component" value="Chromosome"/>
</dbReference>
<evidence type="ECO:0000313" key="1">
    <source>
        <dbReference type="EMBL" id="AFI06098.1"/>
    </source>
</evidence>
<dbReference type="OrthoDB" id="5314256at2"/>
<dbReference type="HOGENOM" id="CLU_084370_1_0_7"/>
<organism evidence="1 2">
    <name type="scientific">Helicobacter cetorum (strain ATCC BAA-540 / CCUG 52418 / MIT 99-5656)</name>
    <dbReference type="NCBI Taxonomy" id="1163745"/>
    <lineage>
        <taxon>Bacteria</taxon>
        <taxon>Pseudomonadati</taxon>
        <taxon>Campylobacterota</taxon>
        <taxon>Epsilonproteobacteria</taxon>
        <taxon>Campylobacterales</taxon>
        <taxon>Helicobacteraceae</taxon>
        <taxon>Helicobacter</taxon>
    </lineage>
</organism>
<dbReference type="EMBL" id="CP003481">
    <property type="protein sequence ID" value="AFI06098.1"/>
    <property type="molecule type" value="Genomic_DNA"/>
</dbReference>
<protein>
    <submittedName>
        <fullName evidence="1">Putative outer membrane protein</fullName>
    </submittedName>
</protein>
<dbReference type="STRING" id="1163745.HCD_05480"/>
<evidence type="ECO:0000313" key="2">
    <source>
        <dbReference type="Proteomes" id="UP000005013"/>
    </source>
</evidence>
<dbReference type="AlphaFoldDB" id="I0ET29"/>
<dbReference type="PATRIC" id="fig|1163745.3.peg.1158"/>
<proteinExistence type="predicted"/>
<name>I0ET29_HELCM</name>